<keyword evidence="8" id="KW-0813">Transport</keyword>
<keyword evidence="7" id="KW-0067">ATP-binding</keyword>
<evidence type="ECO:0000256" key="7">
    <source>
        <dbReference type="ARBA" id="ARBA00022840"/>
    </source>
</evidence>
<dbReference type="EMBL" id="LKEB01000073">
    <property type="protein sequence ID" value="ROV95038.1"/>
    <property type="molecule type" value="Genomic_DNA"/>
</dbReference>
<evidence type="ECO:0000256" key="9">
    <source>
        <dbReference type="ARBA" id="ARBA00030237"/>
    </source>
</evidence>
<keyword evidence="8" id="KW-0653">Protein transport</keyword>
<evidence type="ECO:0000256" key="1">
    <source>
        <dbReference type="ARBA" id="ARBA00004623"/>
    </source>
</evidence>
<evidence type="ECO:0000256" key="3">
    <source>
        <dbReference type="ARBA" id="ARBA00022527"/>
    </source>
</evidence>
<evidence type="ECO:0000256" key="5">
    <source>
        <dbReference type="ARBA" id="ARBA00022741"/>
    </source>
</evidence>
<keyword evidence="3" id="KW-0723">Serine/threonine-protein kinase</keyword>
<dbReference type="GO" id="GO:0010506">
    <property type="term" value="P:regulation of autophagy"/>
    <property type="evidence" value="ECO:0007669"/>
    <property type="project" value="InterPro"/>
</dbReference>
<comment type="caution">
    <text evidence="13">The sequence shown here is derived from an EMBL/GenBank/DDBJ whole genome shotgun (WGS) entry which is preliminary data.</text>
</comment>
<dbReference type="GO" id="GO:0005829">
    <property type="term" value="C:cytosol"/>
    <property type="evidence" value="ECO:0007669"/>
    <property type="project" value="TreeGrafter"/>
</dbReference>
<dbReference type="GO" id="GO:0005776">
    <property type="term" value="C:autophagosome"/>
    <property type="evidence" value="ECO:0007669"/>
    <property type="project" value="TreeGrafter"/>
</dbReference>
<dbReference type="PANTHER" id="PTHR24348">
    <property type="entry name" value="SERINE/THREONINE-PROTEIN KINASE UNC-51-RELATED"/>
    <property type="match status" value="1"/>
</dbReference>
<dbReference type="GO" id="GO:0000045">
    <property type="term" value="P:autophagosome assembly"/>
    <property type="evidence" value="ECO:0007669"/>
    <property type="project" value="TreeGrafter"/>
</dbReference>
<keyword evidence="4" id="KW-0808">Transferase</keyword>
<keyword evidence="6" id="KW-0418">Kinase</keyword>
<dbReference type="GO" id="GO:0004674">
    <property type="term" value="F:protein serine/threonine kinase activity"/>
    <property type="evidence" value="ECO:0007669"/>
    <property type="project" value="UniProtKB-KW"/>
</dbReference>
<dbReference type="STRING" id="1230097.A0A423VVM0"/>
<accession>A0A423VVM0</accession>
<dbReference type="Pfam" id="PF00069">
    <property type="entry name" value="Pkinase"/>
    <property type="match status" value="1"/>
</dbReference>
<dbReference type="InterPro" id="IPR000719">
    <property type="entry name" value="Prot_kinase_dom"/>
</dbReference>
<dbReference type="SMART" id="SM00220">
    <property type="entry name" value="S_TKc"/>
    <property type="match status" value="1"/>
</dbReference>
<evidence type="ECO:0000256" key="4">
    <source>
        <dbReference type="ARBA" id="ARBA00022679"/>
    </source>
</evidence>
<dbReference type="PROSITE" id="PS50011">
    <property type="entry name" value="PROTEIN_KINASE_DOM"/>
    <property type="match status" value="1"/>
</dbReference>
<dbReference type="InParanoid" id="A0A423VVM0"/>
<reference evidence="13 14" key="1">
    <citation type="submission" date="2015-09" db="EMBL/GenBank/DDBJ databases">
        <title>Host preference determinants of Valsa canker pathogens revealed by comparative genomics.</title>
        <authorList>
            <person name="Yin Z."/>
            <person name="Huang L."/>
        </authorList>
    </citation>
    <scope>NUCLEOTIDE SEQUENCE [LARGE SCALE GENOMIC DNA]</scope>
    <source>
        <strain evidence="13 14">SXYLt</strain>
    </source>
</reference>
<dbReference type="Gene3D" id="1.10.510.10">
    <property type="entry name" value="Transferase(Phosphotransferase) domain 1"/>
    <property type="match status" value="1"/>
</dbReference>
<dbReference type="Gene3D" id="3.30.200.20">
    <property type="entry name" value="Phosphorylase Kinase, domain 1"/>
    <property type="match status" value="1"/>
</dbReference>
<dbReference type="OrthoDB" id="266718at2759"/>
<evidence type="ECO:0000256" key="2">
    <source>
        <dbReference type="ARBA" id="ARBA00012513"/>
    </source>
</evidence>
<gene>
    <name evidence="13" type="ORF">VPNG_09490</name>
</gene>
<dbReference type="PANTHER" id="PTHR24348:SF22">
    <property type="entry name" value="NON-SPECIFIC SERINE_THREONINE PROTEIN KINASE"/>
    <property type="match status" value="1"/>
</dbReference>
<dbReference type="GO" id="GO:0034045">
    <property type="term" value="C:phagophore assembly site membrane"/>
    <property type="evidence" value="ECO:0007669"/>
    <property type="project" value="UniProtKB-SubCell"/>
</dbReference>
<dbReference type="SUPFAM" id="SSF56112">
    <property type="entry name" value="Protein kinase-like (PK-like)"/>
    <property type="match status" value="1"/>
</dbReference>
<dbReference type="AlphaFoldDB" id="A0A423VVM0"/>
<dbReference type="GO" id="GO:0015031">
    <property type="term" value="P:protein transport"/>
    <property type="evidence" value="ECO:0007669"/>
    <property type="project" value="UniProtKB-KW"/>
</dbReference>
<comment type="catalytic activity">
    <reaction evidence="10">
        <text>L-threonyl-[protein] + ATP = O-phospho-L-threonyl-[protein] + ADP + H(+)</text>
        <dbReference type="Rhea" id="RHEA:46608"/>
        <dbReference type="Rhea" id="RHEA-COMP:11060"/>
        <dbReference type="Rhea" id="RHEA-COMP:11605"/>
        <dbReference type="ChEBI" id="CHEBI:15378"/>
        <dbReference type="ChEBI" id="CHEBI:30013"/>
        <dbReference type="ChEBI" id="CHEBI:30616"/>
        <dbReference type="ChEBI" id="CHEBI:61977"/>
        <dbReference type="ChEBI" id="CHEBI:456216"/>
        <dbReference type="EC" id="2.7.11.1"/>
    </reaction>
</comment>
<comment type="catalytic activity">
    <reaction evidence="11">
        <text>L-seryl-[protein] + ATP = O-phospho-L-seryl-[protein] + ADP + H(+)</text>
        <dbReference type="Rhea" id="RHEA:17989"/>
        <dbReference type="Rhea" id="RHEA-COMP:9863"/>
        <dbReference type="Rhea" id="RHEA-COMP:11604"/>
        <dbReference type="ChEBI" id="CHEBI:15378"/>
        <dbReference type="ChEBI" id="CHEBI:29999"/>
        <dbReference type="ChEBI" id="CHEBI:30616"/>
        <dbReference type="ChEBI" id="CHEBI:83421"/>
        <dbReference type="ChEBI" id="CHEBI:456216"/>
        <dbReference type="EC" id="2.7.11.1"/>
    </reaction>
</comment>
<evidence type="ECO:0000256" key="6">
    <source>
        <dbReference type="ARBA" id="ARBA00022777"/>
    </source>
</evidence>
<comment type="subcellular location">
    <subcellularLocation>
        <location evidence="1">Preautophagosomal structure membrane</location>
        <topology evidence="1">Peripheral membrane protein</topology>
    </subcellularLocation>
</comment>
<dbReference type="EC" id="2.7.11.1" evidence="2"/>
<dbReference type="GO" id="GO:0005524">
    <property type="term" value="F:ATP binding"/>
    <property type="evidence" value="ECO:0007669"/>
    <property type="project" value="UniProtKB-KW"/>
</dbReference>
<keyword evidence="5" id="KW-0547">Nucleotide-binding</keyword>
<organism evidence="13 14">
    <name type="scientific">Cytospora leucostoma</name>
    <dbReference type="NCBI Taxonomy" id="1230097"/>
    <lineage>
        <taxon>Eukaryota</taxon>
        <taxon>Fungi</taxon>
        <taxon>Dikarya</taxon>
        <taxon>Ascomycota</taxon>
        <taxon>Pezizomycotina</taxon>
        <taxon>Sordariomycetes</taxon>
        <taxon>Sordariomycetidae</taxon>
        <taxon>Diaporthales</taxon>
        <taxon>Cytosporaceae</taxon>
        <taxon>Cytospora</taxon>
    </lineage>
</organism>
<evidence type="ECO:0000313" key="14">
    <source>
        <dbReference type="Proteomes" id="UP000285146"/>
    </source>
</evidence>
<dbReference type="Proteomes" id="UP000285146">
    <property type="component" value="Unassembled WGS sequence"/>
</dbReference>
<evidence type="ECO:0000256" key="8">
    <source>
        <dbReference type="ARBA" id="ARBA00022927"/>
    </source>
</evidence>
<sequence length="274" mass="30340">MSELADVPLEQPPNHFEWILGDKIRDGRLGPVSTALRSDTGELITAEMLVLDEPGTSSVTSDRVLLRLESKRIYPSQPNVVSYLGHQVSAGHIFIFSEYLPGGTLREFIRQYGAIPQPLARSIVRQLVFGLEQLRLQGFVAIFLDSNNVYINNTGVVKIEAPLLDITFTGQALPPSFLTIPEVICGQQNLRKADVWLLGIIFIQLLTGDYNLEDASFGTLASQRAQAQGSACETLLPQGVASKLDEHSLKFLRQCLTFDANTRPSLSDLRRDLF</sequence>
<keyword evidence="14" id="KW-1185">Reference proteome</keyword>
<dbReference type="InterPro" id="IPR045269">
    <property type="entry name" value="Atg1-like"/>
</dbReference>
<proteinExistence type="predicted"/>
<evidence type="ECO:0000313" key="13">
    <source>
        <dbReference type="EMBL" id="ROV95038.1"/>
    </source>
</evidence>
<feature type="domain" description="Protein kinase" evidence="12">
    <location>
        <begin position="18"/>
        <end position="274"/>
    </location>
</feature>
<evidence type="ECO:0000256" key="10">
    <source>
        <dbReference type="ARBA" id="ARBA00047899"/>
    </source>
</evidence>
<evidence type="ECO:0000259" key="12">
    <source>
        <dbReference type="PROSITE" id="PS50011"/>
    </source>
</evidence>
<dbReference type="InterPro" id="IPR011009">
    <property type="entry name" value="Kinase-like_dom_sf"/>
</dbReference>
<evidence type="ECO:0000256" key="11">
    <source>
        <dbReference type="ARBA" id="ARBA00048679"/>
    </source>
</evidence>
<name>A0A423VVM0_9PEZI</name>
<protein>
    <recommendedName>
        <fullName evidence="2">non-specific serine/threonine protein kinase</fullName>
        <ecNumber evidence="2">2.7.11.1</ecNumber>
    </recommendedName>
    <alternativeName>
        <fullName evidence="9">Autophagy-related protein 1</fullName>
    </alternativeName>
</protein>